<comment type="caution">
    <text evidence="1">The sequence shown here is derived from an EMBL/GenBank/DDBJ whole genome shotgun (WGS) entry which is preliminary data.</text>
</comment>
<dbReference type="EMBL" id="JARAKH010000002">
    <property type="protein sequence ID" value="KAK8406762.1"/>
    <property type="molecule type" value="Genomic_DNA"/>
</dbReference>
<keyword evidence="2" id="KW-1185">Reference proteome</keyword>
<reference evidence="1 2" key="1">
    <citation type="submission" date="2023-03" db="EMBL/GenBank/DDBJ databases">
        <title>High-quality genome of Scylla paramamosain provides insights in environmental adaptation.</title>
        <authorList>
            <person name="Zhang L."/>
        </authorList>
    </citation>
    <scope>NUCLEOTIDE SEQUENCE [LARGE SCALE GENOMIC DNA]</scope>
    <source>
        <strain evidence="1">LZ_2023a</strain>
        <tissue evidence="1">Muscle</tissue>
    </source>
</reference>
<proteinExistence type="predicted"/>
<evidence type="ECO:0000313" key="1">
    <source>
        <dbReference type="EMBL" id="KAK8406762.1"/>
    </source>
</evidence>
<protein>
    <submittedName>
        <fullName evidence="1">Uncharacterized protein</fullName>
    </submittedName>
</protein>
<dbReference type="Proteomes" id="UP001487740">
    <property type="component" value="Unassembled WGS sequence"/>
</dbReference>
<name>A0AAW0V739_SCYPA</name>
<sequence length="66" mass="7523">MWLYKAMTSTFSPRPSSSSINVISAFVPPSDGKTRTSPHFIKMFRGKAVRYRDTRFNQPPATRQSV</sequence>
<organism evidence="1 2">
    <name type="scientific">Scylla paramamosain</name>
    <name type="common">Mud crab</name>
    <dbReference type="NCBI Taxonomy" id="85552"/>
    <lineage>
        <taxon>Eukaryota</taxon>
        <taxon>Metazoa</taxon>
        <taxon>Ecdysozoa</taxon>
        <taxon>Arthropoda</taxon>
        <taxon>Crustacea</taxon>
        <taxon>Multicrustacea</taxon>
        <taxon>Malacostraca</taxon>
        <taxon>Eumalacostraca</taxon>
        <taxon>Eucarida</taxon>
        <taxon>Decapoda</taxon>
        <taxon>Pleocyemata</taxon>
        <taxon>Brachyura</taxon>
        <taxon>Eubrachyura</taxon>
        <taxon>Portunoidea</taxon>
        <taxon>Portunidae</taxon>
        <taxon>Portuninae</taxon>
        <taxon>Scylla</taxon>
    </lineage>
</organism>
<evidence type="ECO:0000313" key="2">
    <source>
        <dbReference type="Proteomes" id="UP001487740"/>
    </source>
</evidence>
<gene>
    <name evidence="1" type="ORF">O3P69_007361</name>
</gene>
<accession>A0AAW0V739</accession>
<dbReference type="AlphaFoldDB" id="A0AAW0V739"/>